<name>A0A0U2WVL7_9GAMM</name>
<dbReference type="PATRIC" id="fig|1315283.4.peg.939"/>
<proteinExistence type="predicted"/>
<reference evidence="1 2" key="1">
    <citation type="submission" date="2015-03" db="EMBL/GenBank/DDBJ databases">
        <authorList>
            <person name="Murphy D."/>
        </authorList>
    </citation>
    <scope>NUCLEOTIDE SEQUENCE [LARGE SCALE GENOMIC DNA]</scope>
    <source>
        <strain evidence="1 2">KMM 520</strain>
    </source>
</reference>
<dbReference type="AlphaFoldDB" id="A0A0U2WVL7"/>
<gene>
    <name evidence="1" type="ORF">PTRA_a1078</name>
</gene>
<evidence type="ECO:0000313" key="2">
    <source>
        <dbReference type="Proteomes" id="UP000065261"/>
    </source>
</evidence>
<dbReference type="KEGG" id="ptn:PTRA_a1078"/>
<accession>A0A0U2WVL7</accession>
<organism evidence="1">
    <name type="scientific">Pseudoalteromonas translucida KMM 520</name>
    <dbReference type="NCBI Taxonomy" id="1315283"/>
    <lineage>
        <taxon>Bacteria</taxon>
        <taxon>Pseudomonadati</taxon>
        <taxon>Pseudomonadota</taxon>
        <taxon>Gammaproteobacteria</taxon>
        <taxon>Alteromonadales</taxon>
        <taxon>Pseudoalteromonadaceae</taxon>
        <taxon>Pseudoalteromonas</taxon>
    </lineage>
</organism>
<sequence>MQSNCIFCIAMARLSFMALNKACLKQSRYNRAINSIFS</sequence>
<dbReference type="EMBL" id="CP011034">
    <property type="protein sequence ID" value="ALS32344.1"/>
    <property type="molecule type" value="Genomic_DNA"/>
</dbReference>
<dbReference type="Proteomes" id="UP000065261">
    <property type="component" value="Chromosome I"/>
</dbReference>
<protein>
    <submittedName>
        <fullName evidence="1">Uncharacterized protein</fullName>
    </submittedName>
</protein>
<evidence type="ECO:0000313" key="1">
    <source>
        <dbReference type="EMBL" id="ALS32344.1"/>
    </source>
</evidence>